<sequence>MDFIEGLPKSDSYDSILVVVDRLTKIAHFLPLKHPFTAQGIAQIFLDHIVKLHELWYNSSHHSSLGCSPFKALYGYDPNVGVLPDSYGSASNSVDQMVKDRKAHIDSLKAHLAAAQNKMKIYADRARTQREFQVNDRVLLKLQPYVQTSVASHPYPKLAFKYFGPYTVVERLGGAAYRLQLPPGSLIHPVFHVSQLKPFTPDYSPVFSDVSTFVPLDTAYVSPEVILDRRLVKKGNQAITQVLIKWSNLPASSATWEDYDVLKTRFP</sequence>
<evidence type="ECO:0000313" key="2">
    <source>
        <dbReference type="EMBL" id="KAJ1253806.1"/>
    </source>
</evidence>
<evidence type="ECO:0000259" key="1">
    <source>
        <dbReference type="PROSITE" id="PS50013"/>
    </source>
</evidence>
<dbReference type="Gene3D" id="3.30.420.10">
    <property type="entry name" value="Ribonuclease H-like superfamily/Ribonuclease H"/>
    <property type="match status" value="1"/>
</dbReference>
<dbReference type="OrthoDB" id="5554229at2759"/>
<dbReference type="Gene3D" id="2.40.50.40">
    <property type="match status" value="1"/>
</dbReference>
<feature type="domain" description="Chromo" evidence="1">
    <location>
        <begin position="221"/>
        <end position="267"/>
    </location>
</feature>
<evidence type="ECO:0000313" key="3">
    <source>
        <dbReference type="Proteomes" id="UP001164776"/>
    </source>
</evidence>
<dbReference type="PANTHER" id="PTHR45835:SF99">
    <property type="entry name" value="CHROMO DOMAIN-CONTAINING PROTEIN-RELATED"/>
    <property type="match status" value="1"/>
</dbReference>
<dbReference type="InterPro" id="IPR016197">
    <property type="entry name" value="Chromo-like_dom_sf"/>
</dbReference>
<dbReference type="EMBL" id="MU630649">
    <property type="protein sequence ID" value="KAJ1253806.1"/>
    <property type="molecule type" value="Genomic_DNA"/>
</dbReference>
<gene>
    <name evidence="2" type="ORF">BS78_K181900</name>
</gene>
<dbReference type="SUPFAM" id="SSF54160">
    <property type="entry name" value="Chromo domain-like"/>
    <property type="match status" value="1"/>
</dbReference>
<keyword evidence="3" id="KW-1185">Reference proteome</keyword>
<accession>A0A9W7X7G2</accession>
<dbReference type="InterPro" id="IPR056924">
    <property type="entry name" value="SH3_Tf2-1"/>
</dbReference>
<dbReference type="Pfam" id="PF24626">
    <property type="entry name" value="SH3_Tf2-1"/>
    <property type="match status" value="1"/>
</dbReference>
<dbReference type="InterPro" id="IPR023780">
    <property type="entry name" value="Chromo_domain"/>
</dbReference>
<comment type="caution">
    <text evidence="2">The sequence shown here is derived from an EMBL/GenBank/DDBJ whole genome shotgun (WGS) entry which is preliminary data.</text>
</comment>
<dbReference type="Proteomes" id="UP001164776">
    <property type="component" value="Unassembled WGS sequence"/>
</dbReference>
<dbReference type="Pfam" id="PF00385">
    <property type="entry name" value="Chromo"/>
    <property type="match status" value="1"/>
</dbReference>
<name>A0A9W7X7G2_9POAL</name>
<feature type="non-terminal residue" evidence="2">
    <location>
        <position position="267"/>
    </location>
</feature>
<dbReference type="InterPro" id="IPR000953">
    <property type="entry name" value="Chromo/chromo_shadow_dom"/>
</dbReference>
<reference evidence="2 3" key="1">
    <citation type="submission" date="2022-10" db="EMBL/GenBank/DDBJ databases">
        <title>WGS assembly of Paspalum vaginatum 540-79.</title>
        <authorList>
            <person name="Sun G."/>
            <person name="Wase N."/>
            <person name="Shu S."/>
            <person name="Jenkins J."/>
            <person name="Zhou B."/>
            <person name="Torres-Rodriguez J."/>
            <person name="Chen C."/>
            <person name="Sandor L."/>
            <person name="Plott C."/>
            <person name="Yoshinga Y."/>
            <person name="Daum C."/>
            <person name="Qi P."/>
            <person name="Barry K."/>
            <person name="Lipzen A."/>
            <person name="Berry L."/>
            <person name="Pedersen C."/>
            <person name="Gottilla T."/>
            <person name="Foltz A."/>
            <person name="Yu H."/>
            <person name="O'Malley R."/>
            <person name="Zhang C."/>
            <person name="Devos K."/>
            <person name="Sigmon B."/>
            <person name="Yu B."/>
            <person name="Obata T."/>
            <person name="Schmutz J."/>
            <person name="Schnable J."/>
        </authorList>
    </citation>
    <scope>NUCLEOTIDE SEQUENCE [LARGE SCALE GENOMIC DNA]</scope>
    <source>
        <strain evidence="3">cv. 540-79</strain>
    </source>
</reference>
<dbReference type="InterPro" id="IPR036397">
    <property type="entry name" value="RNaseH_sf"/>
</dbReference>
<protein>
    <recommendedName>
        <fullName evidence="1">Chromo domain-containing protein</fullName>
    </recommendedName>
</protein>
<dbReference type="PROSITE" id="PS50013">
    <property type="entry name" value="CHROMO_2"/>
    <property type="match status" value="1"/>
</dbReference>
<dbReference type="AlphaFoldDB" id="A0A9W7X7G2"/>
<dbReference type="PANTHER" id="PTHR45835">
    <property type="entry name" value="YALI0A06105P"/>
    <property type="match status" value="1"/>
</dbReference>
<dbReference type="GO" id="GO:0003676">
    <property type="term" value="F:nucleic acid binding"/>
    <property type="evidence" value="ECO:0007669"/>
    <property type="project" value="InterPro"/>
</dbReference>
<proteinExistence type="predicted"/>
<organism evidence="2 3">
    <name type="scientific">Paspalum vaginatum</name>
    <name type="common">seashore paspalum</name>
    <dbReference type="NCBI Taxonomy" id="158149"/>
    <lineage>
        <taxon>Eukaryota</taxon>
        <taxon>Viridiplantae</taxon>
        <taxon>Streptophyta</taxon>
        <taxon>Embryophyta</taxon>
        <taxon>Tracheophyta</taxon>
        <taxon>Spermatophyta</taxon>
        <taxon>Magnoliopsida</taxon>
        <taxon>Liliopsida</taxon>
        <taxon>Poales</taxon>
        <taxon>Poaceae</taxon>
        <taxon>PACMAD clade</taxon>
        <taxon>Panicoideae</taxon>
        <taxon>Andropogonodae</taxon>
        <taxon>Paspaleae</taxon>
        <taxon>Paspalinae</taxon>
        <taxon>Paspalum</taxon>
    </lineage>
</organism>